<reference evidence="1" key="1">
    <citation type="submission" date="2021-01" db="EMBL/GenBank/DDBJ databases">
        <title>Genome public.</title>
        <authorList>
            <person name="Liu C."/>
            <person name="Sun Q."/>
        </authorList>
    </citation>
    <scope>NUCLEOTIDE SEQUENCE</scope>
    <source>
        <strain evidence="1">YIM B02565</strain>
    </source>
</reference>
<keyword evidence="2" id="KW-1185">Reference proteome</keyword>
<dbReference type="AlphaFoldDB" id="A0A937K5H3"/>
<protein>
    <recommendedName>
        <fullName evidence="3">Camelysin metallo-endopeptidase</fullName>
    </recommendedName>
</protein>
<comment type="caution">
    <text evidence="1">The sequence shown here is derived from an EMBL/GenBank/DDBJ whole genome shotgun (WGS) entry which is preliminary data.</text>
</comment>
<dbReference type="Proteomes" id="UP000623681">
    <property type="component" value="Unassembled WGS sequence"/>
</dbReference>
<sequence length="200" mass="22120">MKNSKLIILIVLSILLLTSGTVGVYAYLTATTKTDPITFTLGDVKLQTSNSPWEYDPIVIENAKSLRNDLVEGKPLTSDLNINNLRPGDAFNKEITIKYTGSLESKLKITKGTLLSESPFTLSIELINGNSTIKISKDSKDDNTWYVENVKQNASLTFNVRLEVPTNITNSTGDNLTLNNDAFKLLDITATQWNNPTYSN</sequence>
<name>A0A937K5H3_9CLOT</name>
<proteinExistence type="predicted"/>
<dbReference type="RefSeq" id="WP_202767923.1">
    <property type="nucleotide sequence ID" value="NZ_JAESWA010000022.1"/>
</dbReference>
<organism evidence="1 2">
    <name type="scientific">Clostridium paridis</name>
    <dbReference type="NCBI Taxonomy" id="2803863"/>
    <lineage>
        <taxon>Bacteria</taxon>
        <taxon>Bacillati</taxon>
        <taxon>Bacillota</taxon>
        <taxon>Clostridia</taxon>
        <taxon>Eubacteriales</taxon>
        <taxon>Clostridiaceae</taxon>
        <taxon>Clostridium</taxon>
    </lineage>
</organism>
<evidence type="ECO:0000313" key="1">
    <source>
        <dbReference type="EMBL" id="MBL4932578.1"/>
    </source>
</evidence>
<gene>
    <name evidence="1" type="ORF">JK634_12215</name>
</gene>
<evidence type="ECO:0008006" key="3">
    <source>
        <dbReference type="Google" id="ProtNLM"/>
    </source>
</evidence>
<evidence type="ECO:0000313" key="2">
    <source>
        <dbReference type="Proteomes" id="UP000623681"/>
    </source>
</evidence>
<dbReference type="EMBL" id="JAESWA010000022">
    <property type="protein sequence ID" value="MBL4932578.1"/>
    <property type="molecule type" value="Genomic_DNA"/>
</dbReference>
<accession>A0A937K5H3</accession>